<organism evidence="9 10">
    <name type="scientific">candidate division CPR3 bacterium 4484_211</name>
    <dbReference type="NCBI Taxonomy" id="1968527"/>
    <lineage>
        <taxon>Bacteria</taxon>
        <taxon>Bacteria division CPR3</taxon>
    </lineage>
</organism>
<dbReference type="PANTHER" id="PTHR22926">
    <property type="entry name" value="PHOSPHO-N-ACETYLMURAMOYL-PENTAPEPTIDE-TRANSFERASE"/>
    <property type="match status" value="1"/>
</dbReference>
<keyword evidence="7" id="KW-1003">Cell membrane</keyword>
<dbReference type="CDD" id="cd06852">
    <property type="entry name" value="GT_MraY"/>
    <property type="match status" value="1"/>
</dbReference>
<evidence type="ECO:0000256" key="3">
    <source>
        <dbReference type="ARBA" id="ARBA00022679"/>
    </source>
</evidence>
<keyword evidence="6 7" id="KW-0472">Membrane</keyword>
<accession>A0A1W9NW61</accession>
<keyword evidence="3 7" id="KW-0808">Transferase</keyword>
<keyword evidence="7" id="KW-0573">Peptidoglycan synthesis</keyword>
<dbReference type="UniPathway" id="UPA00219"/>
<comment type="subcellular location">
    <subcellularLocation>
        <location evidence="7">Cell membrane</location>
        <topology evidence="7">Multi-pass membrane protein</topology>
    </subcellularLocation>
    <subcellularLocation>
        <location evidence="1">Membrane</location>
        <topology evidence="1">Multi-pass membrane protein</topology>
    </subcellularLocation>
</comment>
<keyword evidence="7 8" id="KW-0460">Magnesium</keyword>
<dbReference type="GO" id="GO:0008963">
    <property type="term" value="F:phospho-N-acetylmuramoyl-pentapeptide-transferase activity"/>
    <property type="evidence" value="ECO:0007669"/>
    <property type="project" value="UniProtKB-UniRule"/>
</dbReference>
<dbReference type="GO" id="GO:0009252">
    <property type="term" value="P:peptidoglycan biosynthetic process"/>
    <property type="evidence" value="ECO:0007669"/>
    <property type="project" value="UniProtKB-UniRule"/>
</dbReference>
<keyword evidence="7" id="KW-0133">Cell shape</keyword>
<evidence type="ECO:0000313" key="10">
    <source>
        <dbReference type="Proteomes" id="UP000192520"/>
    </source>
</evidence>
<evidence type="ECO:0000256" key="4">
    <source>
        <dbReference type="ARBA" id="ARBA00022692"/>
    </source>
</evidence>
<keyword evidence="7" id="KW-0131">Cell cycle</keyword>
<feature type="transmembrane region" description="Helical" evidence="7">
    <location>
        <begin position="67"/>
        <end position="86"/>
    </location>
</feature>
<sequence>MKTMTQQMGKLFGILLASMVFSGLLAVPFINLLYKLKFQEKKYESVDFRGRKTLYNKLRGWKVGTPIGGGILIIGSTFLFSFLFYLFTSFAINWTAIILFMTFFLFGLLGFYDDLPKLFRLQKSRLLGLRVRYKFLLQWLAAILIAYLIFEKMGVDYITLPYFWGKTTFHFEGWFVPLGATLIVFFCNAFNITDGMDGLSAGLLMISLVTLWALTGECIFKGDVSLFLATLIGALVPYLYFNIYPARFIMGDTGALAFGAMLAVVALMIDQSAILPILGGVFVVEAFSTLIQWGSMWLRNGKKVFLIAPLHHHFEAIGWDETKVVMRFWLAGVVLAFVALFWASFQF</sequence>
<evidence type="ECO:0000256" key="2">
    <source>
        <dbReference type="ARBA" id="ARBA00005583"/>
    </source>
</evidence>
<feature type="transmembrane region" description="Helical" evidence="7">
    <location>
        <begin position="133"/>
        <end position="150"/>
    </location>
</feature>
<dbReference type="EMBL" id="MZGJ01000037">
    <property type="protein sequence ID" value="OQX50314.1"/>
    <property type="molecule type" value="Genomic_DNA"/>
</dbReference>
<reference evidence="10" key="1">
    <citation type="submission" date="2017-03" db="EMBL/GenBank/DDBJ databases">
        <title>Novel pathways for hydrocarbon cycling and metabolic interdependencies in hydrothermal sediment communities.</title>
        <authorList>
            <person name="Dombrowski N."/>
            <person name="Seitz K."/>
            <person name="Teske A."/>
            <person name="Baker B."/>
        </authorList>
    </citation>
    <scope>NUCLEOTIDE SEQUENCE [LARGE SCALE GENOMIC DNA]</scope>
</reference>
<feature type="transmembrane region" description="Helical" evidence="7">
    <location>
        <begin position="92"/>
        <end position="112"/>
    </location>
</feature>
<feature type="transmembrane region" description="Helical" evidence="7">
    <location>
        <begin position="222"/>
        <end position="241"/>
    </location>
</feature>
<comment type="pathway">
    <text evidence="7">Cell wall biogenesis; peptidoglycan biosynthesis.</text>
</comment>
<feature type="transmembrane region" description="Helical" evidence="7">
    <location>
        <begin position="12"/>
        <end position="34"/>
    </location>
</feature>
<dbReference type="GO" id="GO:0005886">
    <property type="term" value="C:plasma membrane"/>
    <property type="evidence" value="ECO:0007669"/>
    <property type="project" value="UniProtKB-SubCell"/>
</dbReference>
<feature type="transmembrane region" description="Helical" evidence="7">
    <location>
        <begin position="174"/>
        <end position="192"/>
    </location>
</feature>
<comment type="caution">
    <text evidence="9">The sequence shown here is derived from an EMBL/GenBank/DDBJ whole genome shotgun (WGS) entry which is preliminary data.</text>
</comment>
<dbReference type="AlphaFoldDB" id="A0A1W9NW61"/>
<dbReference type="GO" id="GO:0008360">
    <property type="term" value="P:regulation of cell shape"/>
    <property type="evidence" value="ECO:0007669"/>
    <property type="project" value="UniProtKB-KW"/>
</dbReference>
<protein>
    <recommendedName>
        <fullName evidence="7">Phospho-N-acetylmuramoyl-pentapeptide-transferase</fullName>
        <ecNumber evidence="7">2.7.8.13</ecNumber>
    </recommendedName>
    <alternativeName>
        <fullName evidence="7">UDP-MurNAc-pentapeptide phosphotransferase</fullName>
    </alternativeName>
</protein>
<name>A0A1W9NW61_UNCC3</name>
<dbReference type="InterPro" id="IPR003524">
    <property type="entry name" value="PNAcMuramoyl-5peptid_Trfase"/>
</dbReference>
<dbReference type="PROSITE" id="PS01348">
    <property type="entry name" value="MRAY_2"/>
    <property type="match status" value="1"/>
</dbReference>
<comment type="function">
    <text evidence="7">Catalyzes the initial step of the lipid cycle reactions in the biosynthesis of the cell wall peptidoglycan: transfers peptidoglycan precursor phospho-MurNAc-pentapeptide from UDP-MurNAc-pentapeptide onto the lipid carrier undecaprenyl phosphate, yielding undecaprenyl-pyrophosphoryl-MurNAc-pentapeptide, known as lipid I.</text>
</comment>
<evidence type="ECO:0000256" key="1">
    <source>
        <dbReference type="ARBA" id="ARBA00004141"/>
    </source>
</evidence>
<feature type="binding site" evidence="8">
    <location>
        <position position="252"/>
    </location>
    <ligand>
        <name>Mg(2+)</name>
        <dbReference type="ChEBI" id="CHEBI:18420"/>
    </ligand>
</feature>
<evidence type="ECO:0000256" key="7">
    <source>
        <dbReference type="HAMAP-Rule" id="MF_00038"/>
    </source>
</evidence>
<dbReference type="InterPro" id="IPR018480">
    <property type="entry name" value="PNAcMuramoyl-5peptid_Trfase_CS"/>
</dbReference>
<feature type="transmembrane region" description="Helical" evidence="7">
    <location>
        <begin position="199"/>
        <end position="216"/>
    </location>
</feature>
<evidence type="ECO:0000256" key="5">
    <source>
        <dbReference type="ARBA" id="ARBA00022989"/>
    </source>
</evidence>
<gene>
    <name evidence="7" type="primary">mraY</name>
    <name evidence="9" type="ORF">B5M47_03955</name>
</gene>
<keyword evidence="7" id="KW-0132">Cell division</keyword>
<feature type="transmembrane region" description="Helical" evidence="7">
    <location>
        <begin position="328"/>
        <end position="345"/>
    </location>
</feature>
<feature type="transmembrane region" description="Helical" evidence="7">
    <location>
        <begin position="248"/>
        <end position="267"/>
    </location>
</feature>
<dbReference type="STRING" id="1968527.B5M47_03955"/>
<keyword evidence="7" id="KW-0961">Cell wall biogenesis/degradation</keyword>
<dbReference type="GO" id="GO:0046872">
    <property type="term" value="F:metal ion binding"/>
    <property type="evidence" value="ECO:0007669"/>
    <property type="project" value="UniProtKB-KW"/>
</dbReference>
<evidence type="ECO:0000256" key="8">
    <source>
        <dbReference type="PIRSR" id="PIRSR600715-1"/>
    </source>
</evidence>
<dbReference type="Proteomes" id="UP000192520">
    <property type="component" value="Unassembled WGS sequence"/>
</dbReference>
<comment type="similarity">
    <text evidence="2 7">Belongs to the glycosyltransferase 4 family. MraY subfamily.</text>
</comment>
<evidence type="ECO:0000256" key="6">
    <source>
        <dbReference type="ARBA" id="ARBA00023136"/>
    </source>
</evidence>
<comment type="cofactor">
    <cofactor evidence="7 8">
        <name>Mg(2+)</name>
        <dbReference type="ChEBI" id="CHEBI:18420"/>
    </cofactor>
</comment>
<feature type="binding site" evidence="8">
    <location>
        <position position="191"/>
    </location>
    <ligand>
        <name>Mg(2+)</name>
        <dbReference type="ChEBI" id="CHEBI:18420"/>
    </ligand>
</feature>
<keyword evidence="4 7" id="KW-0812">Transmembrane</keyword>
<dbReference type="PANTHER" id="PTHR22926:SF5">
    <property type="entry name" value="PHOSPHO-N-ACETYLMURAMOYL-PENTAPEPTIDE-TRANSFERASE HOMOLOG"/>
    <property type="match status" value="1"/>
</dbReference>
<evidence type="ECO:0000313" key="9">
    <source>
        <dbReference type="EMBL" id="OQX50314.1"/>
    </source>
</evidence>
<dbReference type="GO" id="GO:0071555">
    <property type="term" value="P:cell wall organization"/>
    <property type="evidence" value="ECO:0007669"/>
    <property type="project" value="UniProtKB-KW"/>
</dbReference>
<proteinExistence type="inferred from homology"/>
<dbReference type="GO" id="GO:0051992">
    <property type="term" value="F:UDP-N-acetylmuramoyl-L-alanyl-D-glutamyl-meso-2,6-diaminopimelyl-D-alanyl-D-alanine:undecaprenyl-phosphate transferase activity"/>
    <property type="evidence" value="ECO:0007669"/>
    <property type="project" value="RHEA"/>
</dbReference>
<dbReference type="EC" id="2.7.8.13" evidence="7"/>
<keyword evidence="5 7" id="KW-1133">Transmembrane helix</keyword>
<dbReference type="HAMAP" id="MF_00038">
    <property type="entry name" value="MraY"/>
    <property type="match status" value="1"/>
</dbReference>
<feature type="transmembrane region" description="Helical" evidence="7">
    <location>
        <begin position="273"/>
        <end position="293"/>
    </location>
</feature>
<keyword evidence="7 8" id="KW-0479">Metal-binding</keyword>
<dbReference type="InterPro" id="IPR000715">
    <property type="entry name" value="Glycosyl_transferase_4"/>
</dbReference>
<dbReference type="Pfam" id="PF00953">
    <property type="entry name" value="Glycos_transf_4"/>
    <property type="match status" value="1"/>
</dbReference>
<comment type="catalytic activity">
    <reaction evidence="7">
        <text>UDP-N-acetyl-alpha-D-muramoyl-L-alanyl-gamma-D-glutamyl-meso-2,6-diaminopimeloyl-D-alanyl-D-alanine + di-trans,octa-cis-undecaprenyl phosphate = di-trans,octa-cis-undecaprenyl diphospho-N-acetyl-alpha-D-muramoyl-L-alanyl-D-glutamyl-meso-2,6-diaminopimeloyl-D-alanyl-D-alanine + UMP</text>
        <dbReference type="Rhea" id="RHEA:28386"/>
        <dbReference type="ChEBI" id="CHEBI:57865"/>
        <dbReference type="ChEBI" id="CHEBI:60392"/>
        <dbReference type="ChEBI" id="CHEBI:61386"/>
        <dbReference type="ChEBI" id="CHEBI:61387"/>
        <dbReference type="EC" id="2.7.8.13"/>
    </reaction>
</comment>
<dbReference type="GO" id="GO:0051301">
    <property type="term" value="P:cell division"/>
    <property type="evidence" value="ECO:0007669"/>
    <property type="project" value="UniProtKB-KW"/>
</dbReference>